<name>A0ACC5XHL0_PANGG</name>
<comment type="caution">
    <text evidence="1">The sequence shown here is derived from an EMBL/GenBank/DDBJ whole genome shotgun (WGS) entry which is preliminary data.</text>
</comment>
<dbReference type="Proteomes" id="UP000829447">
    <property type="component" value="Linkage Group LG20"/>
</dbReference>
<accession>A0ACC5XHL0</accession>
<evidence type="ECO:0000313" key="1">
    <source>
        <dbReference type="EMBL" id="MCI4390060.1"/>
    </source>
</evidence>
<dbReference type="EMBL" id="CM040473">
    <property type="protein sequence ID" value="MCI4390060.1"/>
    <property type="molecule type" value="Genomic_DNA"/>
</dbReference>
<gene>
    <name evidence="1" type="ORF">PGIGA_G00118290</name>
</gene>
<proteinExistence type="predicted"/>
<protein>
    <submittedName>
        <fullName evidence="1">Uncharacterized protein</fullName>
    </submittedName>
</protein>
<reference evidence="1 2" key="1">
    <citation type="journal article" date="2022" name="bioRxiv">
        <title>An ancient truncated duplication of the anti-Mullerian hormone receptor type 2 gene is a potential conserved master sex determinant in the Pangasiidae catfish family.</title>
        <authorList>
            <person name="Wen M."/>
            <person name="Pan Q."/>
            <person name="Jouanno E."/>
            <person name="Montfort J."/>
            <person name="Zahm M."/>
            <person name="Cabau C."/>
            <person name="Klopp C."/>
            <person name="Iampietro C."/>
            <person name="Roques C."/>
            <person name="Bouchez O."/>
            <person name="Castinel A."/>
            <person name="Donnadieu C."/>
            <person name="Parrinello H."/>
            <person name="Poncet C."/>
            <person name="Belmonte E."/>
            <person name="Gautier V."/>
            <person name="Avarre J.-C."/>
            <person name="Dugue R."/>
            <person name="Gustiano R."/>
            <person name="Ha T.T.T."/>
            <person name="Campet M."/>
            <person name="Sriphairoj K."/>
            <person name="Ribolli J."/>
            <person name="de Almeida F.L."/>
            <person name="Desvignes T."/>
            <person name="Postlethwait J.H."/>
            <person name="Bucao C.F."/>
            <person name="Robinson-Rechavi M."/>
            <person name="Bobe J."/>
            <person name="Herpin A."/>
            <person name="Guiguen Y."/>
        </authorList>
    </citation>
    <scope>NUCLEOTIDE SEQUENCE [LARGE SCALE GENOMIC DNA]</scope>
    <source>
        <strain evidence="1">YG-Dec2019</strain>
    </source>
</reference>
<sequence length="93" mass="10014">MCVPKDIVKKHPLSQPATKHVTFSCSPTPSFHQTGMADGQCSGHAWESGRKGPRNGKGILCFPNFIRAMCNEGGTALLTEAGPSSRDIMKQLE</sequence>
<keyword evidence="2" id="KW-1185">Reference proteome</keyword>
<organism evidence="1 2">
    <name type="scientific">Pangasianodon gigas</name>
    <name type="common">Mekong giant catfish</name>
    <name type="synonym">Pangasius gigas</name>
    <dbReference type="NCBI Taxonomy" id="30993"/>
    <lineage>
        <taxon>Eukaryota</taxon>
        <taxon>Metazoa</taxon>
        <taxon>Chordata</taxon>
        <taxon>Craniata</taxon>
        <taxon>Vertebrata</taxon>
        <taxon>Euteleostomi</taxon>
        <taxon>Actinopterygii</taxon>
        <taxon>Neopterygii</taxon>
        <taxon>Teleostei</taxon>
        <taxon>Ostariophysi</taxon>
        <taxon>Siluriformes</taxon>
        <taxon>Pangasiidae</taxon>
        <taxon>Pangasianodon</taxon>
    </lineage>
</organism>
<evidence type="ECO:0000313" key="2">
    <source>
        <dbReference type="Proteomes" id="UP000829447"/>
    </source>
</evidence>